<comment type="caution">
    <text evidence="1">The sequence shown here is derived from an EMBL/GenBank/DDBJ whole genome shotgun (WGS) entry which is preliminary data.</text>
</comment>
<dbReference type="Proteomes" id="UP001595748">
    <property type="component" value="Unassembled WGS sequence"/>
</dbReference>
<sequence>MPLREVNRVQHWDKDSLTPEVVRALAEQTNRQIKRLRPDDPLQNAEELVNQFMNLPPLIMVDLWAVMEDGQMVAQGLMQCASIGLNEDQVQSGLLIDPQWRRQGLESELLRRMAAAALGRGRTMEIGDIPEDEL</sequence>
<gene>
    <name evidence="1" type="ORF">ACFOPQ_14000</name>
</gene>
<evidence type="ECO:0008006" key="3">
    <source>
        <dbReference type="Google" id="ProtNLM"/>
    </source>
</evidence>
<reference evidence="2" key="1">
    <citation type="journal article" date="2019" name="Int. J. Syst. Evol. Microbiol.">
        <title>The Global Catalogue of Microorganisms (GCM) 10K type strain sequencing project: providing services to taxonomists for standard genome sequencing and annotation.</title>
        <authorList>
            <consortium name="The Broad Institute Genomics Platform"/>
            <consortium name="The Broad Institute Genome Sequencing Center for Infectious Disease"/>
            <person name="Wu L."/>
            <person name="Ma J."/>
        </authorList>
    </citation>
    <scope>NUCLEOTIDE SEQUENCE [LARGE SCALE GENOMIC DNA]</scope>
    <source>
        <strain evidence="2">CCTCC AB 2013263</strain>
    </source>
</reference>
<dbReference type="InterPro" id="IPR016181">
    <property type="entry name" value="Acyl_CoA_acyltransferase"/>
</dbReference>
<proteinExistence type="predicted"/>
<evidence type="ECO:0000313" key="1">
    <source>
        <dbReference type="EMBL" id="MFC3861876.1"/>
    </source>
</evidence>
<dbReference type="SUPFAM" id="SSF55729">
    <property type="entry name" value="Acyl-CoA N-acyltransferases (Nat)"/>
    <property type="match status" value="1"/>
</dbReference>
<evidence type="ECO:0000313" key="2">
    <source>
        <dbReference type="Proteomes" id="UP001595748"/>
    </source>
</evidence>
<dbReference type="RefSeq" id="WP_380079204.1">
    <property type="nucleotide sequence ID" value="NZ_JBHRZF010000162.1"/>
</dbReference>
<organism evidence="1 2">
    <name type="scientific">Deinococcus antarcticus</name>
    <dbReference type="NCBI Taxonomy" id="1298767"/>
    <lineage>
        <taxon>Bacteria</taxon>
        <taxon>Thermotogati</taxon>
        <taxon>Deinococcota</taxon>
        <taxon>Deinococci</taxon>
        <taxon>Deinococcales</taxon>
        <taxon>Deinococcaceae</taxon>
        <taxon>Deinococcus</taxon>
    </lineage>
</organism>
<dbReference type="Gene3D" id="3.40.630.30">
    <property type="match status" value="1"/>
</dbReference>
<protein>
    <recommendedName>
        <fullName evidence="3">N-acetyltransferase domain-containing protein</fullName>
    </recommendedName>
</protein>
<name>A0ABV8A987_9DEIO</name>
<keyword evidence="2" id="KW-1185">Reference proteome</keyword>
<accession>A0ABV8A987</accession>
<dbReference type="EMBL" id="JBHRZF010000162">
    <property type="protein sequence ID" value="MFC3861876.1"/>
    <property type="molecule type" value="Genomic_DNA"/>
</dbReference>